<protein>
    <recommendedName>
        <fullName evidence="2">GP-PDE domain-containing protein</fullName>
    </recommendedName>
</protein>
<feature type="compositionally biased region" description="Polar residues" evidence="1">
    <location>
        <begin position="586"/>
        <end position="596"/>
    </location>
</feature>
<name>A0AAV2T9Q1_CALDB</name>
<dbReference type="PROSITE" id="PS51704">
    <property type="entry name" value="GP_PDE"/>
    <property type="match status" value="1"/>
</dbReference>
<dbReference type="AlphaFoldDB" id="A0AAV2T9Q1"/>
<feature type="region of interest" description="Disordered" evidence="1">
    <location>
        <begin position="539"/>
        <end position="605"/>
    </location>
</feature>
<dbReference type="GO" id="GO:0006629">
    <property type="term" value="P:lipid metabolic process"/>
    <property type="evidence" value="ECO:0007669"/>
    <property type="project" value="InterPro"/>
</dbReference>
<feature type="region of interest" description="Disordered" evidence="1">
    <location>
        <begin position="56"/>
        <end position="76"/>
    </location>
</feature>
<evidence type="ECO:0000259" key="2">
    <source>
        <dbReference type="PROSITE" id="PS51704"/>
    </source>
</evidence>
<reference evidence="3" key="1">
    <citation type="submission" date="2024-06" db="EMBL/GenBank/DDBJ databases">
        <authorList>
            <person name="Liu X."/>
            <person name="Lenzi L."/>
            <person name="Haldenby T S."/>
            <person name="Uol C."/>
        </authorList>
    </citation>
    <scope>NUCLEOTIDE SEQUENCE</scope>
</reference>
<evidence type="ECO:0000256" key="1">
    <source>
        <dbReference type="SAM" id="MobiDB-lite"/>
    </source>
</evidence>
<accession>A0AAV2T9Q1</accession>
<feature type="region of interest" description="Disordered" evidence="1">
    <location>
        <begin position="322"/>
        <end position="346"/>
    </location>
</feature>
<dbReference type="EMBL" id="CAXLJL010000156">
    <property type="protein sequence ID" value="CAL5133596.1"/>
    <property type="molecule type" value="Genomic_DNA"/>
</dbReference>
<comment type="caution">
    <text evidence="3">The sequence shown here is derived from an EMBL/GenBank/DDBJ whole genome shotgun (WGS) entry which is preliminary data.</text>
</comment>
<dbReference type="GO" id="GO:0008081">
    <property type="term" value="F:phosphoric diester hydrolase activity"/>
    <property type="evidence" value="ECO:0007669"/>
    <property type="project" value="InterPro"/>
</dbReference>
<evidence type="ECO:0000313" key="3">
    <source>
        <dbReference type="EMBL" id="CAL5133596.1"/>
    </source>
</evidence>
<evidence type="ECO:0000313" key="4">
    <source>
        <dbReference type="Proteomes" id="UP001497525"/>
    </source>
</evidence>
<dbReference type="Proteomes" id="UP001497525">
    <property type="component" value="Unassembled WGS sequence"/>
</dbReference>
<dbReference type="InterPro" id="IPR030395">
    <property type="entry name" value="GP_PDE_dom"/>
</dbReference>
<proteinExistence type="predicted"/>
<feature type="domain" description="GP-PDE" evidence="2">
    <location>
        <begin position="1"/>
        <end position="46"/>
    </location>
</feature>
<organism evidence="3 4">
    <name type="scientific">Calicophoron daubneyi</name>
    <name type="common">Rumen fluke</name>
    <name type="synonym">Paramphistomum daubneyi</name>
    <dbReference type="NCBI Taxonomy" id="300641"/>
    <lineage>
        <taxon>Eukaryota</taxon>
        <taxon>Metazoa</taxon>
        <taxon>Spiralia</taxon>
        <taxon>Lophotrochozoa</taxon>
        <taxon>Platyhelminthes</taxon>
        <taxon>Trematoda</taxon>
        <taxon>Digenea</taxon>
        <taxon>Plagiorchiida</taxon>
        <taxon>Pronocephalata</taxon>
        <taxon>Paramphistomoidea</taxon>
        <taxon>Paramphistomidae</taxon>
        <taxon>Calicophoron</taxon>
    </lineage>
</organism>
<sequence length="745" mass="84111">MQKKYNFGRARWGEIVKNSPEKARRIFCEAVDSIITDFAPRLQRWKRKKSNIKNSANILSTEPCPSTSPHVLTGSSQSESDLLNKDSLHPIWIQGSRKEVEQKFTFITIKESPDRPTVEDVGTSRAAIVVYTLYIYALSSFRIFAEPVPYNGPIFSRVTRQYPRVQLSQTLRMLFSNHLMTYAKSGSMAETEFRIFGSMRIKLSSRFLQWAFFEYNTQIKHILEAESVASSVKKRMDAIIWRSKEKPSSVSVEAQTLIEHSFDGVTTGGLVAFVLELMLFDKSVDFLMSFNISDIAFIGDRSLASALDRYHEKLAEAMLSASGPSTTLGRRHSDTGSSGEDTPVEAVRPSEPLVNRKFFYEAQQIAEGLANPDLSSNFCRRSRWYDHHLSFSGGKLTVRFRKLKESRKTVEHKDSFVSVESWLGGIHSRVKPTLDHAVRPRIISPVEMMYKSNAREPSEQSGLLGSVEQAVFQGRFSGRTTSELKVQFGDTHELATVLQDLVITEKIYWLGTSISRFVHCKYIRLWLIHLKPKMAKTVTSRPTANDTVDMDASWDSPSEPRPKRARLTCSGRSNTATDLVDHSRRPSMNTRSTASTVLRRADSTRGIPSNNSEEGFFFPECWCAEDGRIKPQMFCNCLQALVVILAQNSGITLERFALKHQEMAGQQTVRRLLFWLKEMGAVKLFRMKKLSKPALFSPPPVYSLSDDVILASADELVLIAQPDCISTVGTFCRDYLSASGKNDVT</sequence>
<gene>
    <name evidence="3" type="ORF">CDAUBV1_LOCUS6865</name>
</gene>